<gene>
    <name evidence="2" type="ORF">V9T40_004804</name>
</gene>
<sequence length="281" mass="30926">MTPPGPLINRVKPGFSSVNNNYNDTARRVYLLYEGARCPTSRRFTRVAEPDSRTEAVVELDESEEARRKIEREKGGGASERERVDDPLGAKSILLCDAMARQPADADADDEEQSATQLHAWEGTDVRRVASLRLLPSRRQRSTGDLSTETRHPGGERGSEWKRRANEASSGRESAGHGVEDCRGLKRSDDQAEQWSVNTARRPTAGERGQWPGISKAVRSRWSPNCAPYGHQLSDAMRWCKVETPPKTKTQTSVDKPPANPPPPSSPPITANSSFAVGAVE</sequence>
<reference evidence="2 3" key="1">
    <citation type="submission" date="2024-03" db="EMBL/GenBank/DDBJ databases">
        <title>Adaptation during the transition from Ophiocordyceps entomopathogen to insect associate is accompanied by gene loss and intensified selection.</title>
        <authorList>
            <person name="Ward C.M."/>
            <person name="Onetto C.A."/>
            <person name="Borneman A.R."/>
        </authorList>
    </citation>
    <scope>NUCLEOTIDE SEQUENCE [LARGE SCALE GENOMIC DNA]</scope>
    <source>
        <strain evidence="2">AWRI1</strain>
        <tissue evidence="2">Single Adult Female</tissue>
    </source>
</reference>
<feature type="compositionally biased region" description="Basic and acidic residues" evidence="1">
    <location>
        <begin position="148"/>
        <end position="166"/>
    </location>
</feature>
<evidence type="ECO:0000313" key="2">
    <source>
        <dbReference type="EMBL" id="KAK7583841.1"/>
    </source>
</evidence>
<feature type="region of interest" description="Disordered" evidence="1">
    <location>
        <begin position="132"/>
        <end position="216"/>
    </location>
</feature>
<organism evidence="2 3">
    <name type="scientific">Parthenolecanium corni</name>
    <dbReference type="NCBI Taxonomy" id="536013"/>
    <lineage>
        <taxon>Eukaryota</taxon>
        <taxon>Metazoa</taxon>
        <taxon>Ecdysozoa</taxon>
        <taxon>Arthropoda</taxon>
        <taxon>Hexapoda</taxon>
        <taxon>Insecta</taxon>
        <taxon>Pterygota</taxon>
        <taxon>Neoptera</taxon>
        <taxon>Paraneoptera</taxon>
        <taxon>Hemiptera</taxon>
        <taxon>Sternorrhyncha</taxon>
        <taxon>Coccoidea</taxon>
        <taxon>Coccidae</taxon>
        <taxon>Parthenolecanium</taxon>
    </lineage>
</organism>
<name>A0AAN9TEI8_9HEMI</name>
<feature type="region of interest" description="Disordered" evidence="1">
    <location>
        <begin position="240"/>
        <end position="281"/>
    </location>
</feature>
<proteinExistence type="predicted"/>
<comment type="caution">
    <text evidence="2">The sequence shown here is derived from an EMBL/GenBank/DDBJ whole genome shotgun (WGS) entry which is preliminary data.</text>
</comment>
<protein>
    <submittedName>
        <fullName evidence="2">Uncharacterized protein</fullName>
    </submittedName>
</protein>
<feature type="compositionally biased region" description="Basic and acidic residues" evidence="1">
    <location>
        <begin position="65"/>
        <end position="86"/>
    </location>
</feature>
<feature type="region of interest" description="Disordered" evidence="1">
    <location>
        <begin position="102"/>
        <end position="121"/>
    </location>
</feature>
<dbReference type="EMBL" id="JBBCAQ010000032">
    <property type="protein sequence ID" value="KAK7583841.1"/>
    <property type="molecule type" value="Genomic_DNA"/>
</dbReference>
<dbReference type="AlphaFoldDB" id="A0AAN9TEI8"/>
<feature type="compositionally biased region" description="Basic and acidic residues" evidence="1">
    <location>
        <begin position="174"/>
        <end position="190"/>
    </location>
</feature>
<keyword evidence="3" id="KW-1185">Reference proteome</keyword>
<dbReference type="Proteomes" id="UP001367676">
    <property type="component" value="Unassembled WGS sequence"/>
</dbReference>
<evidence type="ECO:0000313" key="3">
    <source>
        <dbReference type="Proteomes" id="UP001367676"/>
    </source>
</evidence>
<accession>A0AAN9TEI8</accession>
<feature type="region of interest" description="Disordered" evidence="1">
    <location>
        <begin position="59"/>
        <end position="86"/>
    </location>
</feature>
<feature type="compositionally biased region" description="Pro residues" evidence="1">
    <location>
        <begin position="258"/>
        <end position="267"/>
    </location>
</feature>
<evidence type="ECO:0000256" key="1">
    <source>
        <dbReference type="SAM" id="MobiDB-lite"/>
    </source>
</evidence>